<keyword evidence="2" id="KW-0472">Membrane</keyword>
<dbReference type="InterPro" id="IPR056542">
    <property type="entry name" value="Ig-like_POM152_1st"/>
</dbReference>
<dbReference type="Pfam" id="PF24312">
    <property type="entry name" value="Ig-like_POM152"/>
    <property type="match status" value="3"/>
</dbReference>
<gene>
    <name evidence="8" type="ORF">BCR39DRAFT_548028</name>
</gene>
<dbReference type="PANTHER" id="PTHR28206:SF1">
    <property type="entry name" value="NUCLEOPORIN POM152"/>
    <property type="match status" value="1"/>
</dbReference>
<evidence type="ECO:0000313" key="9">
    <source>
        <dbReference type="Proteomes" id="UP000193986"/>
    </source>
</evidence>
<feature type="region of interest" description="Disordered" evidence="1">
    <location>
        <begin position="1"/>
        <end position="22"/>
    </location>
</feature>
<dbReference type="AlphaFoldDB" id="A0A1Y2ANL3"/>
<evidence type="ECO:0000259" key="6">
    <source>
        <dbReference type="Pfam" id="PF24519"/>
    </source>
</evidence>
<dbReference type="InterPro" id="IPR056541">
    <property type="entry name" value="Ig-like_POM152"/>
</dbReference>
<dbReference type="Pfam" id="PF24519">
    <property type="entry name" value="Ig-like_Pom152_1"/>
    <property type="match status" value="1"/>
</dbReference>
<dbReference type="STRING" id="71784.A0A1Y2ANL3"/>
<dbReference type="InterPro" id="IPR037701">
    <property type="entry name" value="Pom152"/>
</dbReference>
<feature type="domain" description="Nucleoporin POM152 ninth Ig-like" evidence="7">
    <location>
        <begin position="1077"/>
        <end position="1148"/>
    </location>
</feature>
<dbReference type="Proteomes" id="UP000193986">
    <property type="component" value="Unassembled WGS sequence"/>
</dbReference>
<dbReference type="GO" id="GO:0006606">
    <property type="term" value="P:protein import into nucleus"/>
    <property type="evidence" value="ECO:0007669"/>
    <property type="project" value="TreeGrafter"/>
</dbReference>
<feature type="transmembrane region" description="Helical" evidence="2">
    <location>
        <begin position="114"/>
        <end position="132"/>
    </location>
</feature>
<dbReference type="Pfam" id="PF24097">
    <property type="entry name" value="TMD_POM152"/>
    <property type="match status" value="1"/>
</dbReference>
<organism evidence="8 9">
    <name type="scientific">Naematelia encephala</name>
    <dbReference type="NCBI Taxonomy" id="71784"/>
    <lineage>
        <taxon>Eukaryota</taxon>
        <taxon>Fungi</taxon>
        <taxon>Dikarya</taxon>
        <taxon>Basidiomycota</taxon>
        <taxon>Agaricomycotina</taxon>
        <taxon>Tremellomycetes</taxon>
        <taxon>Tremellales</taxon>
        <taxon>Naemateliaceae</taxon>
        <taxon>Naematelia</taxon>
    </lineage>
</organism>
<protein>
    <recommendedName>
        <fullName evidence="10">Nucleoporin Pom152</fullName>
    </recommendedName>
</protein>
<dbReference type="InterPro" id="IPR056540">
    <property type="entry name" value="TMD_POM152"/>
</dbReference>
<dbReference type="Pfam" id="PF24527">
    <property type="entry name" value="Ig-like_Pom152_9"/>
    <property type="match status" value="1"/>
</dbReference>
<dbReference type="InParanoid" id="A0A1Y2ANL3"/>
<dbReference type="EMBL" id="MCFC01000072">
    <property type="protein sequence ID" value="ORY24076.1"/>
    <property type="molecule type" value="Genomic_DNA"/>
</dbReference>
<dbReference type="InterPro" id="IPR056543">
    <property type="entry name" value="Ig-like_POM152_9th"/>
</dbReference>
<dbReference type="InterPro" id="IPR056544">
    <property type="entry name" value="Ig_POM152"/>
</dbReference>
<feature type="domain" description="Nucleoporin POM152 first Ig-like" evidence="6">
    <location>
        <begin position="183"/>
        <end position="340"/>
    </location>
</feature>
<evidence type="ECO:0000259" key="4">
    <source>
        <dbReference type="Pfam" id="PF24097"/>
    </source>
</evidence>
<dbReference type="FunCoup" id="A0A1Y2ANL3">
    <property type="interactions" value="59"/>
</dbReference>
<evidence type="ECO:0000256" key="2">
    <source>
        <dbReference type="SAM" id="Phobius"/>
    </source>
</evidence>
<dbReference type="GO" id="GO:0017056">
    <property type="term" value="F:structural constituent of nuclear pore"/>
    <property type="evidence" value="ECO:0007669"/>
    <property type="project" value="InterPro"/>
</dbReference>
<feature type="transmembrane region" description="Helical" evidence="2">
    <location>
        <begin position="44"/>
        <end position="62"/>
    </location>
</feature>
<feature type="domain" description="Nucleoporin POM152 Ig-like" evidence="5">
    <location>
        <begin position="776"/>
        <end position="857"/>
    </location>
</feature>
<evidence type="ECO:0000259" key="3">
    <source>
        <dbReference type="Pfam" id="PF23664"/>
    </source>
</evidence>
<comment type="caution">
    <text evidence="8">The sequence shown here is derived from an EMBL/GenBank/DDBJ whole genome shotgun (WGS) entry which is preliminary data.</text>
</comment>
<feature type="domain" description="Nucleoporin POM152 Ig-like" evidence="5">
    <location>
        <begin position="483"/>
        <end position="564"/>
    </location>
</feature>
<evidence type="ECO:0000313" key="8">
    <source>
        <dbReference type="EMBL" id="ORY24076.1"/>
    </source>
</evidence>
<name>A0A1Y2ANL3_9TREE</name>
<keyword evidence="9" id="KW-1185">Reference proteome</keyword>
<sequence>MASPSTPANKLGTPIRSSAPGVQYPQAPPPVIPTTWLQPYEQRWLFASVFGLLEVIKVWDILAPYVTDPEPTWSSHVRVRDAWTTLGWMLFELGTISLISTLRIPMISPSWGQLGMIALALIGWNLACWFVAEPGAFFMSIHLVGPAALGGEWYWAWWYAMKRSWQPKHIGGVHKIRLLPYSTATLNPLSVTYCIPPDNPVPLYIPIIFNNSIPEEVSYYIRSLETGHTDTKTILGVSMRKPAVKKPRLSITNEDEDEEDTTEPEIDPLSALVLHKEPNLDVAKLPSVKPSDSLALVPQKLEPTQDMLFISIDKPSVVSLKQVTDRHGDRFHITPHREAVIIECPTGGHFVDRDHEGKHTKKHDTPQPAEIRCVGDEEVVTFEARGVGTLKAAWKKQSKDATTHGIIEGIEEDFQDNDELALVHRDRISRTHTVPLRLAHDQPGVYTVALTSITDSMHNTYIPSGHSAEKVFNVLPRANAAFNSPEPRELLANRTSAIPFSVQGFNGPGSVEIIYQHASPEGEITTGSMRLSRKDDAIPVDSPGTYSLLEIKSVCSGMIREPSSVQVRLVPPPKVDIQVTTLHECAMDVGVTVDFDFAGTPPFTVFYTEQRKGTRMDSKSATFRSHHGDLKLLPNYEGEYTYTFIALSDAKYQQVSLDKPPIKQTVHPLANVELFGNPRRTLFACSGDEIEIDFEAKGAKPLHLTYLKSWSGQAENITSPIAPGKQKLHVPVPPSLSAESGASGRLTIELMAIEDGNGCARRLSSKPIEVDINRQKPTVRFSNSEKVTVTEGDLVRAPLRLTGQAPWDLWYSLDNKAEKKITVRDANAQLSFEDKGAYRLTKVKDAHCAGTVHDVASTFEVNFKPRPTVHVQTSELVRLDGSTYRHAGLCAGEEDQVALRFEGQAPYELGYRYTTKDRTYKDVLKSASSNGVLHLAFEPGSHRYDLLDLKDSNYARTPVSMVIEHEVYRRPSASFTKINTQPVCLDSPLSGDARIKLTGKAPFSLLMAVRKPASSHHAQYQVEVPGHEWTLDLPLLLSDVGRHEVSIVSVSDASGCAHIVHESDRLNTIVEVVESARIVPVDNVQDLCVGDNLDFLLQGKAPWTIEYEWLGSKFKVTSSASRFSRYAEVEGEFKVKSVALKDNQCKREISDLVRRVHPLPSVKIQEGIDSLREGQLWFSPLFPFLSHQRKKSVPDVKIIGDDPAAFSVHFTGTPPYSFTYTRSESASARGRSRVVDTQTVTDVWEDRYTISSSSPGDYEVVSVSDKWCRYPPLRRTEV</sequence>
<feature type="transmembrane region" description="Helical" evidence="2">
    <location>
        <begin position="82"/>
        <end position="102"/>
    </location>
</feature>
<dbReference type="GO" id="GO:0006999">
    <property type="term" value="P:nuclear pore organization"/>
    <property type="evidence" value="ECO:0007669"/>
    <property type="project" value="TreeGrafter"/>
</dbReference>
<evidence type="ECO:0000259" key="7">
    <source>
        <dbReference type="Pfam" id="PF24527"/>
    </source>
</evidence>
<feature type="domain" description="Nucleoporin POM152 Ig-like" evidence="5">
    <location>
        <begin position="1191"/>
        <end position="1269"/>
    </location>
</feature>
<proteinExistence type="predicted"/>
<keyword evidence="2" id="KW-1133">Transmembrane helix</keyword>
<dbReference type="PANTHER" id="PTHR28206">
    <property type="entry name" value="NUCLEOPORIN POM152"/>
    <property type="match status" value="1"/>
</dbReference>
<dbReference type="Pfam" id="PF23664">
    <property type="entry name" value="Ig_Pom152"/>
    <property type="match status" value="1"/>
</dbReference>
<keyword evidence="2" id="KW-0812">Transmembrane</keyword>
<dbReference type="OrthoDB" id="5529162at2759"/>
<evidence type="ECO:0008006" key="10">
    <source>
        <dbReference type="Google" id="ProtNLM"/>
    </source>
</evidence>
<accession>A0A1Y2ANL3</accession>
<feature type="domain" description="Nucleoporin POM152 immunoglobulin-like" evidence="3">
    <location>
        <begin position="570"/>
        <end position="671"/>
    </location>
</feature>
<evidence type="ECO:0000259" key="5">
    <source>
        <dbReference type="Pfam" id="PF24312"/>
    </source>
</evidence>
<evidence type="ECO:0000256" key="1">
    <source>
        <dbReference type="SAM" id="MobiDB-lite"/>
    </source>
</evidence>
<dbReference type="GO" id="GO:0070762">
    <property type="term" value="C:nuclear pore transmembrane ring"/>
    <property type="evidence" value="ECO:0007669"/>
    <property type="project" value="TreeGrafter"/>
</dbReference>
<feature type="domain" description="Nucleoporin POM152 N-terminal transmembrane" evidence="4">
    <location>
        <begin position="40"/>
        <end position="131"/>
    </location>
</feature>
<reference evidence="8 9" key="1">
    <citation type="submission" date="2016-07" db="EMBL/GenBank/DDBJ databases">
        <title>Pervasive Adenine N6-methylation of Active Genes in Fungi.</title>
        <authorList>
            <consortium name="DOE Joint Genome Institute"/>
            <person name="Mondo S.J."/>
            <person name="Dannebaum R.O."/>
            <person name="Kuo R.C."/>
            <person name="Labutti K."/>
            <person name="Haridas S."/>
            <person name="Kuo A."/>
            <person name="Salamov A."/>
            <person name="Ahrendt S.R."/>
            <person name="Lipzen A."/>
            <person name="Sullivan W."/>
            <person name="Andreopoulos W.B."/>
            <person name="Clum A."/>
            <person name="Lindquist E."/>
            <person name="Daum C."/>
            <person name="Ramamoorthy G.K."/>
            <person name="Gryganskyi A."/>
            <person name="Culley D."/>
            <person name="Magnuson J.K."/>
            <person name="James T.Y."/>
            <person name="O'Malley M.A."/>
            <person name="Stajich J.E."/>
            <person name="Spatafora J.W."/>
            <person name="Visel A."/>
            <person name="Grigoriev I.V."/>
        </authorList>
    </citation>
    <scope>NUCLEOTIDE SEQUENCE [LARGE SCALE GENOMIC DNA]</scope>
    <source>
        <strain evidence="8 9">68-887.2</strain>
    </source>
</reference>